<evidence type="ECO:0000313" key="2">
    <source>
        <dbReference type="Proteomes" id="UP000019335"/>
    </source>
</evidence>
<dbReference type="Proteomes" id="UP000019335">
    <property type="component" value="Unassembled WGS sequence"/>
</dbReference>
<keyword evidence="2" id="KW-1185">Reference proteome</keyword>
<proteinExistence type="predicted"/>
<comment type="caution">
    <text evidence="1">The sequence shown here is derived from an EMBL/GenBank/DDBJ whole genome shotgun (WGS) entry which is preliminary data.</text>
</comment>
<dbReference type="EMBL" id="AZIL01003019">
    <property type="protein sequence ID" value="EWM20514.1"/>
    <property type="molecule type" value="Genomic_DNA"/>
</dbReference>
<accession>W7THW3</accession>
<evidence type="ECO:0000313" key="1">
    <source>
        <dbReference type="EMBL" id="EWM20514.1"/>
    </source>
</evidence>
<protein>
    <recommendedName>
        <fullName evidence="3">Sulfotransferase family protein</fullName>
    </recommendedName>
</protein>
<dbReference type="AlphaFoldDB" id="W7THW3"/>
<reference evidence="1 2" key="1">
    <citation type="journal article" date="2014" name="Mol. Plant">
        <title>Chromosome Scale Genome Assembly and Transcriptome Profiling of Nannochloropsis gaditana in Nitrogen Depletion.</title>
        <authorList>
            <person name="Corteggiani Carpinelli E."/>
            <person name="Telatin A."/>
            <person name="Vitulo N."/>
            <person name="Forcato C."/>
            <person name="D'Angelo M."/>
            <person name="Schiavon R."/>
            <person name="Vezzi A."/>
            <person name="Giacometti G.M."/>
            <person name="Morosinotto T."/>
            <person name="Valle G."/>
        </authorList>
    </citation>
    <scope>NUCLEOTIDE SEQUENCE [LARGE SCALE GENOMIC DNA]</scope>
    <source>
        <strain evidence="1 2">B-31</strain>
    </source>
</reference>
<evidence type="ECO:0008006" key="3">
    <source>
        <dbReference type="Google" id="ProtNLM"/>
    </source>
</evidence>
<name>W7THW3_9STRA</name>
<sequence length="160" mass="18386">MLGLEDTAKTTGDWYHFRFPNNYAASDLTLLRADTARALAHPEKNKSYFLSQDRLENPDRDQLNALGVFTTIRDPHDRTLSWFKFCLVRWATPNTFAKLIMPHTDEQKTQICTKAHTLTNGIRTKEDLKLAFASFVVYLTANKEGRDLRLSGRTEESIGY</sequence>
<organism evidence="1 2">
    <name type="scientific">Nannochloropsis gaditana</name>
    <dbReference type="NCBI Taxonomy" id="72520"/>
    <lineage>
        <taxon>Eukaryota</taxon>
        <taxon>Sar</taxon>
        <taxon>Stramenopiles</taxon>
        <taxon>Ochrophyta</taxon>
        <taxon>Eustigmatophyceae</taxon>
        <taxon>Eustigmatales</taxon>
        <taxon>Monodopsidaceae</taxon>
        <taxon>Nannochloropsis</taxon>
    </lineage>
</organism>
<gene>
    <name evidence="1" type="ORF">Naga_100235g3</name>
</gene>